<keyword evidence="9" id="KW-0067">ATP-binding</keyword>
<dbReference type="Pfam" id="PF23598">
    <property type="entry name" value="LRR_14"/>
    <property type="match status" value="1"/>
</dbReference>
<keyword evidence="5" id="KW-0808">Transferase</keyword>
<dbReference type="PANTHER" id="PTHR48006">
    <property type="entry name" value="LEUCINE-RICH REPEAT-CONTAINING PROTEIN DDB_G0281931-RELATED"/>
    <property type="match status" value="1"/>
</dbReference>
<keyword evidence="4" id="KW-0433">Leucine-rich repeat</keyword>
<dbReference type="FunFam" id="2.60.120.430:FF:000004">
    <property type="entry name" value="Putative leucine-rich repeat receptor-like serine/threonine-protein kinase"/>
    <property type="match status" value="1"/>
</dbReference>
<dbReference type="Proteomes" id="UP000504604">
    <property type="component" value="Linkage group LG6"/>
</dbReference>
<dbReference type="AlphaFoldDB" id="A0A6I9TAB2"/>
<protein>
    <recommendedName>
        <fullName evidence="2">non-specific serine/threonine protein kinase</fullName>
        <ecNumber evidence="2">2.7.11.1</ecNumber>
    </recommendedName>
</protein>
<dbReference type="SMART" id="SM00369">
    <property type="entry name" value="LRR_TYP"/>
    <property type="match status" value="4"/>
</dbReference>
<evidence type="ECO:0000256" key="7">
    <source>
        <dbReference type="ARBA" id="ARBA00022737"/>
    </source>
</evidence>
<evidence type="ECO:0000256" key="14">
    <source>
        <dbReference type="ARBA" id="ARBA00048679"/>
    </source>
</evidence>
<evidence type="ECO:0000256" key="15">
    <source>
        <dbReference type="SAM" id="Phobius"/>
    </source>
</evidence>
<evidence type="ECO:0000256" key="3">
    <source>
        <dbReference type="ARBA" id="ARBA00022553"/>
    </source>
</evidence>
<dbReference type="Pfam" id="PF11721">
    <property type="entry name" value="Malectin"/>
    <property type="match status" value="1"/>
</dbReference>
<keyword evidence="10 15" id="KW-0472">Membrane</keyword>
<keyword evidence="7" id="KW-0677">Repeat</keyword>
<evidence type="ECO:0000256" key="11">
    <source>
        <dbReference type="ARBA" id="ARBA00023170"/>
    </source>
</evidence>
<keyword evidence="15" id="KW-1133">Transmembrane helix</keyword>
<evidence type="ECO:0000256" key="5">
    <source>
        <dbReference type="ARBA" id="ARBA00022679"/>
    </source>
</evidence>
<evidence type="ECO:0000256" key="1">
    <source>
        <dbReference type="ARBA" id="ARBA00004479"/>
    </source>
</evidence>
<dbReference type="Gene3D" id="3.80.10.10">
    <property type="entry name" value="Ribonuclease Inhibitor"/>
    <property type="match status" value="2"/>
</dbReference>
<dbReference type="OrthoDB" id="676979at2759"/>
<evidence type="ECO:0000256" key="12">
    <source>
        <dbReference type="ARBA" id="ARBA00023180"/>
    </source>
</evidence>
<evidence type="ECO:0000259" key="16">
    <source>
        <dbReference type="Pfam" id="PF11721"/>
    </source>
</evidence>
<evidence type="ECO:0000256" key="10">
    <source>
        <dbReference type="ARBA" id="ARBA00023136"/>
    </source>
</evidence>
<dbReference type="SUPFAM" id="SSF52058">
    <property type="entry name" value="L domain-like"/>
    <property type="match status" value="1"/>
</dbReference>
<dbReference type="Gene3D" id="2.60.120.430">
    <property type="entry name" value="Galactose-binding lectin"/>
    <property type="match status" value="1"/>
</dbReference>
<organism evidence="18 19">
    <name type="scientific">Sesamum indicum</name>
    <name type="common">Oriental sesame</name>
    <name type="synonym">Sesamum orientale</name>
    <dbReference type="NCBI Taxonomy" id="4182"/>
    <lineage>
        <taxon>Eukaryota</taxon>
        <taxon>Viridiplantae</taxon>
        <taxon>Streptophyta</taxon>
        <taxon>Embryophyta</taxon>
        <taxon>Tracheophyta</taxon>
        <taxon>Spermatophyta</taxon>
        <taxon>Magnoliopsida</taxon>
        <taxon>eudicotyledons</taxon>
        <taxon>Gunneridae</taxon>
        <taxon>Pentapetalae</taxon>
        <taxon>asterids</taxon>
        <taxon>lamiids</taxon>
        <taxon>Lamiales</taxon>
        <taxon>Pedaliaceae</taxon>
        <taxon>Sesamum</taxon>
    </lineage>
</organism>
<dbReference type="PANTHER" id="PTHR48006:SF98">
    <property type="entry name" value="MALECTIN DOMAIN-CONTAINING PROTEIN"/>
    <property type="match status" value="1"/>
</dbReference>
<keyword evidence="18" id="KW-1185">Reference proteome</keyword>
<evidence type="ECO:0000256" key="2">
    <source>
        <dbReference type="ARBA" id="ARBA00012513"/>
    </source>
</evidence>
<evidence type="ECO:0000256" key="6">
    <source>
        <dbReference type="ARBA" id="ARBA00022729"/>
    </source>
</evidence>
<dbReference type="GO" id="GO:0004674">
    <property type="term" value="F:protein serine/threonine kinase activity"/>
    <property type="evidence" value="ECO:0007669"/>
    <property type="project" value="UniProtKB-EC"/>
</dbReference>
<dbReference type="RefSeq" id="XP_011081555.1">
    <property type="nucleotide sequence ID" value="XM_011083253.2"/>
</dbReference>
<evidence type="ECO:0000256" key="4">
    <source>
        <dbReference type="ARBA" id="ARBA00022614"/>
    </source>
</evidence>
<evidence type="ECO:0000256" key="8">
    <source>
        <dbReference type="ARBA" id="ARBA00022741"/>
    </source>
</evidence>
<dbReference type="GO" id="GO:0016020">
    <property type="term" value="C:membrane"/>
    <property type="evidence" value="ECO:0007669"/>
    <property type="project" value="UniProtKB-SubCell"/>
</dbReference>
<evidence type="ECO:0000256" key="13">
    <source>
        <dbReference type="ARBA" id="ARBA00047899"/>
    </source>
</evidence>
<feature type="transmembrane region" description="Helical" evidence="15">
    <location>
        <begin position="641"/>
        <end position="662"/>
    </location>
</feature>
<dbReference type="KEGG" id="sind:105164573"/>
<reference evidence="19" key="1">
    <citation type="submission" date="2025-08" db="UniProtKB">
        <authorList>
            <consortium name="RefSeq"/>
        </authorList>
    </citation>
    <scope>IDENTIFICATION</scope>
</reference>
<keyword evidence="15" id="KW-0812">Transmembrane</keyword>
<comment type="catalytic activity">
    <reaction evidence="13">
        <text>L-threonyl-[protein] + ATP = O-phospho-L-threonyl-[protein] + ADP + H(+)</text>
        <dbReference type="Rhea" id="RHEA:46608"/>
        <dbReference type="Rhea" id="RHEA-COMP:11060"/>
        <dbReference type="Rhea" id="RHEA-COMP:11605"/>
        <dbReference type="ChEBI" id="CHEBI:15378"/>
        <dbReference type="ChEBI" id="CHEBI:30013"/>
        <dbReference type="ChEBI" id="CHEBI:30616"/>
        <dbReference type="ChEBI" id="CHEBI:61977"/>
        <dbReference type="ChEBI" id="CHEBI:456216"/>
        <dbReference type="EC" id="2.7.11.1"/>
    </reaction>
</comment>
<accession>A0A6I9TAB2</accession>
<keyword evidence="12" id="KW-0325">Glycoprotein</keyword>
<feature type="domain" description="Malectin" evidence="16">
    <location>
        <begin position="433"/>
        <end position="619"/>
    </location>
</feature>
<dbReference type="InterPro" id="IPR003591">
    <property type="entry name" value="Leu-rich_rpt_typical-subtyp"/>
</dbReference>
<dbReference type="GO" id="GO:0005524">
    <property type="term" value="F:ATP binding"/>
    <property type="evidence" value="ECO:0007669"/>
    <property type="project" value="UniProtKB-KW"/>
</dbReference>
<proteinExistence type="predicted"/>
<keyword evidence="8" id="KW-0547">Nucleotide-binding</keyword>
<gene>
    <name evidence="19" type="primary">LOC105164573</name>
</gene>
<dbReference type="InterPro" id="IPR021720">
    <property type="entry name" value="Malectin_dom"/>
</dbReference>
<keyword evidence="3" id="KW-0597">Phosphoprotein</keyword>
<evidence type="ECO:0000313" key="19">
    <source>
        <dbReference type="RefSeq" id="XP_011081555.1"/>
    </source>
</evidence>
<dbReference type="GeneID" id="105164573"/>
<evidence type="ECO:0000259" key="17">
    <source>
        <dbReference type="Pfam" id="PF23598"/>
    </source>
</evidence>
<sequence length="678" mass="73841">MSKYLPVFNRTTTSPLSVCKSCVCRSLGSACEMGVLSFSLLVIWMLETVAAQPKTEPREVDAINKIIDHWNLRSKLNLSVDPCTPNATWAPETANPRIACDCSDTICHITHLKIYALDISGEIPQELFLLTELSDLNLNQNVLNGSIPPEIGQLLKMEYLALGTNNFTGPVPAELGNLTKLLSLSVSSNNLQGRLPPQLGNLTSLHQLYIDSSGVSGPIPQELSNLKSLQILWASDNRFRGKIPEFLGTFTNLKVLRLEGTNLEGPIPSSFASLTKLEDLRISDLGPSDSSLDFLENLSSLSILSLRNCGIRGQIPNRLSTLPNLKILDLSFNKLTGQIPASFKTFPSLQYLYLGSNNLDGDLPSDVITSSLVALDVSFNPLTGNVPLDRKDISVNVVGTSINDVNLNNEKASSMLHCLQGNTECRTKGPSTSFSINSGGTEQAAADGIKFDDDSEQLGAASLYTSTNNRWAVSSTGVFISNPNGPQYTAQTDSQITGTLDSELYKTARISPSSMRYYGLGLENGVYRVELHFAEIQMMDDPTSWKALGRRVFDVYIQGVKVVQDFNILNEAGGSKRALIKTFEANVTNTVMDIHLLWAGKGTCCIPFQSTYGPLVSAIHVSQVTEFKDSSKSNKRRVGKILGISIGCAAGVLIICSVFYLWQTKKEAGHMRIHSGKD</sequence>
<dbReference type="EC" id="2.7.11.1" evidence="2"/>
<evidence type="ECO:0000313" key="18">
    <source>
        <dbReference type="Proteomes" id="UP000504604"/>
    </source>
</evidence>
<dbReference type="InterPro" id="IPR055414">
    <property type="entry name" value="LRR_R13L4/SHOC2-like"/>
</dbReference>
<name>A0A6I9TAB2_SESIN</name>
<dbReference type="FunFam" id="3.80.10.10:FF:000041">
    <property type="entry name" value="LRR receptor-like serine/threonine-protein kinase ERECTA"/>
    <property type="match status" value="1"/>
</dbReference>
<evidence type="ECO:0000256" key="9">
    <source>
        <dbReference type="ARBA" id="ARBA00022840"/>
    </source>
</evidence>
<dbReference type="InterPro" id="IPR051824">
    <property type="entry name" value="LRR_Rcpt-Like_S/T_Kinase"/>
</dbReference>
<keyword evidence="6" id="KW-0732">Signal</keyword>
<dbReference type="FunFam" id="3.80.10.10:FF:001380">
    <property type="entry name" value="Os05g0256100 protein"/>
    <property type="match status" value="1"/>
</dbReference>
<dbReference type="InterPro" id="IPR032675">
    <property type="entry name" value="LRR_dom_sf"/>
</dbReference>
<comment type="catalytic activity">
    <reaction evidence="14">
        <text>L-seryl-[protein] + ATP = O-phospho-L-seryl-[protein] + ADP + H(+)</text>
        <dbReference type="Rhea" id="RHEA:17989"/>
        <dbReference type="Rhea" id="RHEA-COMP:9863"/>
        <dbReference type="Rhea" id="RHEA-COMP:11604"/>
        <dbReference type="ChEBI" id="CHEBI:15378"/>
        <dbReference type="ChEBI" id="CHEBI:29999"/>
        <dbReference type="ChEBI" id="CHEBI:30616"/>
        <dbReference type="ChEBI" id="CHEBI:83421"/>
        <dbReference type="ChEBI" id="CHEBI:456216"/>
        <dbReference type="EC" id="2.7.11.1"/>
    </reaction>
</comment>
<keyword evidence="11" id="KW-0675">Receptor</keyword>
<dbReference type="InParanoid" id="A0A6I9TAB2"/>
<feature type="domain" description="Disease resistance R13L4/SHOC-2-like LRR" evidence="17">
    <location>
        <begin position="149"/>
        <end position="359"/>
    </location>
</feature>
<comment type="subcellular location">
    <subcellularLocation>
        <location evidence="1">Membrane</location>
        <topology evidence="1">Single-pass type I membrane protein</topology>
    </subcellularLocation>
</comment>